<dbReference type="Pfam" id="PF00233">
    <property type="entry name" value="PDEase_I"/>
    <property type="match status" value="1"/>
</dbReference>
<dbReference type="GeneTree" id="ENSGT00940000157817"/>
<evidence type="ECO:0000256" key="1">
    <source>
        <dbReference type="ARBA" id="ARBA00022723"/>
    </source>
</evidence>
<reference evidence="4" key="1">
    <citation type="submission" date="2025-08" db="UniProtKB">
        <authorList>
            <consortium name="Ensembl"/>
        </authorList>
    </citation>
    <scope>IDENTIFICATION</scope>
</reference>
<dbReference type="InterPro" id="IPR036971">
    <property type="entry name" value="PDEase_catalytic_dom_sf"/>
</dbReference>
<feature type="domain" description="PDEase" evidence="3">
    <location>
        <begin position="1"/>
        <end position="158"/>
    </location>
</feature>
<gene>
    <name evidence="4" type="primary">PDE8B</name>
</gene>
<accession>A0A8C0GGJ2</accession>
<evidence type="ECO:0000259" key="3">
    <source>
        <dbReference type="PROSITE" id="PS51845"/>
    </source>
</evidence>
<name>A0A8C0GGJ2_CHEAB</name>
<dbReference type="GO" id="GO:0004114">
    <property type="term" value="F:3',5'-cyclic-nucleotide phosphodiesterase activity"/>
    <property type="evidence" value="ECO:0007669"/>
    <property type="project" value="InterPro"/>
</dbReference>
<protein>
    <submittedName>
        <fullName evidence="4">Phosphodiesterase 8B</fullName>
    </submittedName>
</protein>
<dbReference type="GO" id="GO:0007165">
    <property type="term" value="P:signal transduction"/>
    <property type="evidence" value="ECO:0007669"/>
    <property type="project" value="InterPro"/>
</dbReference>
<proteinExistence type="predicted"/>
<reference evidence="4" key="2">
    <citation type="submission" date="2025-09" db="UniProtKB">
        <authorList>
            <consortium name="Ensembl"/>
        </authorList>
    </citation>
    <scope>IDENTIFICATION</scope>
</reference>
<keyword evidence="1" id="KW-0479">Metal-binding</keyword>
<dbReference type="Proteomes" id="UP000694404">
    <property type="component" value="Unplaced"/>
</dbReference>
<evidence type="ECO:0000313" key="4">
    <source>
        <dbReference type="Ensembl" id="ENSCABP00000008575.1"/>
    </source>
</evidence>
<keyword evidence="2" id="KW-0378">Hydrolase</keyword>
<dbReference type="GO" id="GO:0046872">
    <property type="term" value="F:metal ion binding"/>
    <property type="evidence" value="ECO:0007669"/>
    <property type="project" value="UniProtKB-KW"/>
</dbReference>
<keyword evidence="5" id="KW-1185">Reference proteome</keyword>
<dbReference type="PROSITE" id="PS51845">
    <property type="entry name" value="PDEASE_I_2"/>
    <property type="match status" value="1"/>
</dbReference>
<dbReference type="Ensembl" id="ENSCABT00000009403.1">
    <property type="protein sequence ID" value="ENSCABP00000008575.1"/>
    <property type="gene ID" value="ENSCABG00000006444.1"/>
</dbReference>
<dbReference type="Gene3D" id="1.10.1300.10">
    <property type="entry name" value="3'5'-cyclic nucleotide phosphodiesterase, catalytic domain"/>
    <property type="match status" value="1"/>
</dbReference>
<dbReference type="InterPro" id="IPR002073">
    <property type="entry name" value="PDEase_catalytic_dom"/>
</dbReference>
<evidence type="ECO:0000256" key="2">
    <source>
        <dbReference type="ARBA" id="ARBA00022801"/>
    </source>
</evidence>
<dbReference type="AlphaFoldDB" id="A0A8C0GGJ2"/>
<evidence type="ECO:0000313" key="5">
    <source>
        <dbReference type="Proteomes" id="UP000694404"/>
    </source>
</evidence>
<organism evidence="4 5">
    <name type="scientific">Chelonoidis abingdonii</name>
    <name type="common">Abingdon island giant tortoise</name>
    <name type="synonym">Testudo abingdonii</name>
    <dbReference type="NCBI Taxonomy" id="106734"/>
    <lineage>
        <taxon>Eukaryota</taxon>
        <taxon>Metazoa</taxon>
        <taxon>Chordata</taxon>
        <taxon>Craniata</taxon>
        <taxon>Vertebrata</taxon>
        <taxon>Euteleostomi</taxon>
        <taxon>Archelosauria</taxon>
        <taxon>Testudinata</taxon>
        <taxon>Testudines</taxon>
        <taxon>Cryptodira</taxon>
        <taxon>Durocryptodira</taxon>
        <taxon>Testudinoidea</taxon>
        <taxon>Testudinidae</taxon>
        <taxon>Chelonoidis</taxon>
    </lineage>
</organism>
<sequence>MNHYRTLRQAIIDMVLATEMTKHFEHVNKFVNSINKPMASEETDSNNFPENQTLIKRMMIKCADVANPCRPLELCIEWAGRISEEYFAQTDEEKRQGLPVVMPVFDRKTCSIPKSQISFIDYFITDMFDAWDAFAHLPVLMEHLAVNYKHWKTLDELKCKSLRLPAENN</sequence>
<dbReference type="SUPFAM" id="SSF109604">
    <property type="entry name" value="HD-domain/PDEase-like"/>
    <property type="match status" value="1"/>
</dbReference>
<dbReference type="PANTHER" id="PTHR11347">
    <property type="entry name" value="CYCLIC NUCLEOTIDE PHOSPHODIESTERASE"/>
    <property type="match status" value="1"/>
</dbReference>